<dbReference type="EMBL" id="ARXX01000026">
    <property type="protein sequence ID" value="MBF5056634.1"/>
    <property type="molecule type" value="Genomic_DNA"/>
</dbReference>
<dbReference type="Gene3D" id="3.40.50.1820">
    <property type="entry name" value="alpha/beta hydrolase"/>
    <property type="match status" value="1"/>
</dbReference>
<comment type="caution">
    <text evidence="3">The sequence shown here is derived from an EMBL/GenBank/DDBJ whole genome shotgun (WGS) entry which is preliminary data.</text>
</comment>
<reference evidence="3 4" key="1">
    <citation type="submission" date="2012-09" db="EMBL/GenBank/DDBJ databases">
        <title>Genome Sequence of alkane-degrading Bacterium Alcanivorax sp. 521-1.</title>
        <authorList>
            <person name="Lai Q."/>
            <person name="Shao Z."/>
        </authorList>
    </citation>
    <scope>NUCLEOTIDE SEQUENCE [LARGE SCALE GENOMIC DNA]</scope>
    <source>
        <strain evidence="3 4">521-1</strain>
    </source>
</reference>
<dbReference type="PIRSF" id="PIRSF005211">
    <property type="entry name" value="Ab_hydro_YheT"/>
    <property type="match status" value="1"/>
</dbReference>
<dbReference type="InterPro" id="IPR029058">
    <property type="entry name" value="AB_hydrolase_fold"/>
</dbReference>
<dbReference type="RefSeq" id="WP_228548618.1">
    <property type="nucleotide sequence ID" value="NZ_ARXX01000026.1"/>
</dbReference>
<gene>
    <name evidence="3" type="ORF">Y5W_01928</name>
</gene>
<name>A0ABS0ARR9_9GAMM</name>
<comment type="similarity">
    <text evidence="1">Belongs to the AB hydrolase superfamily. AB hydrolase 4 family.</text>
</comment>
<sequence>MAEIVEAPFRAPWWLRSPHLQTLWGPLWRRADDLTRRRETLTLADGDHLLLDWAGPAPAPGVLRVVLLHGLSGNSDSHYVRGTQARLAAAGIASVAINSRGAAAPNDTALSYHAGEIDDLDAVFRHLRAADSRGPLVAMGVSLGGSRLLNWLARADSGALSAAVAVCSPLGLATCADRMDRGLSRIYRRHLIGELLANLRRQQRHLETVAPDQARRLAALDLDGIRSFWQFDGQVIAPLYGFRDAAHYYAECSAGPRLPAIRTPTLMIQAEDDPFMTPAVLPGQGDLGPGVTLELSRQGGHVGFVRGTPGQPEYWLEQRLAAFAAGFATVPLRSAAG</sequence>
<keyword evidence="3" id="KW-0378">Hydrolase</keyword>
<dbReference type="InterPro" id="IPR012020">
    <property type="entry name" value="ABHD4"/>
</dbReference>
<evidence type="ECO:0000313" key="4">
    <source>
        <dbReference type="Proteomes" id="UP000662703"/>
    </source>
</evidence>
<dbReference type="Proteomes" id="UP000662703">
    <property type="component" value="Unassembled WGS sequence"/>
</dbReference>
<feature type="domain" description="AB hydrolase-1" evidence="2">
    <location>
        <begin position="65"/>
        <end position="305"/>
    </location>
</feature>
<dbReference type="InterPro" id="IPR000073">
    <property type="entry name" value="AB_hydrolase_1"/>
</dbReference>
<proteinExistence type="inferred from homology"/>
<dbReference type="PANTHER" id="PTHR10794:SF94">
    <property type="entry name" value="ESTERASE YHET-RELATED"/>
    <property type="match status" value="1"/>
</dbReference>
<evidence type="ECO:0000256" key="1">
    <source>
        <dbReference type="ARBA" id="ARBA00010884"/>
    </source>
</evidence>
<protein>
    <submittedName>
        <fullName evidence="3">Alpha/beta hydrolase</fullName>
    </submittedName>
</protein>
<dbReference type="GO" id="GO:0016787">
    <property type="term" value="F:hydrolase activity"/>
    <property type="evidence" value="ECO:0007669"/>
    <property type="project" value="UniProtKB-KW"/>
</dbReference>
<dbReference type="PANTHER" id="PTHR10794">
    <property type="entry name" value="ABHYDROLASE DOMAIN-CONTAINING PROTEIN"/>
    <property type="match status" value="1"/>
</dbReference>
<dbReference type="InterPro" id="IPR050960">
    <property type="entry name" value="AB_hydrolase_4_sf"/>
</dbReference>
<dbReference type="Pfam" id="PF00561">
    <property type="entry name" value="Abhydrolase_1"/>
    <property type="match status" value="1"/>
</dbReference>
<evidence type="ECO:0000313" key="3">
    <source>
        <dbReference type="EMBL" id="MBF5056634.1"/>
    </source>
</evidence>
<evidence type="ECO:0000259" key="2">
    <source>
        <dbReference type="Pfam" id="PF00561"/>
    </source>
</evidence>
<dbReference type="SUPFAM" id="SSF53474">
    <property type="entry name" value="alpha/beta-Hydrolases"/>
    <property type="match status" value="1"/>
</dbReference>
<organism evidence="3 4">
    <name type="scientific">Alloalcanivorax profundimaris</name>
    <dbReference type="NCBI Taxonomy" id="2735259"/>
    <lineage>
        <taxon>Bacteria</taxon>
        <taxon>Pseudomonadati</taxon>
        <taxon>Pseudomonadota</taxon>
        <taxon>Gammaproteobacteria</taxon>
        <taxon>Oceanospirillales</taxon>
        <taxon>Alcanivoracaceae</taxon>
        <taxon>Alloalcanivorax</taxon>
    </lineage>
</organism>
<accession>A0ABS0ARR9</accession>
<keyword evidence="4" id="KW-1185">Reference proteome</keyword>